<evidence type="ECO:0008006" key="6">
    <source>
        <dbReference type="Google" id="ProtNLM"/>
    </source>
</evidence>
<proteinExistence type="predicted"/>
<reference evidence="5" key="1">
    <citation type="submission" date="2019-02" db="EMBL/GenBank/DDBJ databases">
        <title>Glaciihabitans arcticus sp. nov., a psychrotolerant bacterium isolated from polar soil.</title>
        <authorList>
            <person name="Dahal R.H."/>
        </authorList>
    </citation>
    <scope>NUCLEOTIDE SEQUENCE [LARGE SCALE GENOMIC DNA]</scope>
    <source>
        <strain evidence="5">RP-3-7</strain>
    </source>
</reference>
<feature type="chain" id="PRO_5020563808" description="Ig-like domain repeat protein" evidence="3">
    <location>
        <begin position="28"/>
        <end position="398"/>
    </location>
</feature>
<evidence type="ECO:0000256" key="3">
    <source>
        <dbReference type="SAM" id="SignalP"/>
    </source>
</evidence>
<keyword evidence="5" id="KW-1185">Reference proteome</keyword>
<evidence type="ECO:0000256" key="1">
    <source>
        <dbReference type="SAM" id="MobiDB-lite"/>
    </source>
</evidence>
<organism evidence="4 5">
    <name type="scientific">Glaciihabitans arcticus</name>
    <dbReference type="NCBI Taxonomy" id="2668039"/>
    <lineage>
        <taxon>Bacteria</taxon>
        <taxon>Bacillati</taxon>
        <taxon>Actinomycetota</taxon>
        <taxon>Actinomycetes</taxon>
        <taxon>Micrococcales</taxon>
        <taxon>Microbacteriaceae</taxon>
        <taxon>Glaciihabitans</taxon>
    </lineage>
</organism>
<dbReference type="EMBL" id="SISG01000001">
    <property type="protein sequence ID" value="TBN56592.1"/>
    <property type="molecule type" value="Genomic_DNA"/>
</dbReference>
<protein>
    <recommendedName>
        <fullName evidence="6">Ig-like domain repeat protein</fullName>
    </recommendedName>
</protein>
<feature type="compositionally biased region" description="Polar residues" evidence="1">
    <location>
        <begin position="361"/>
        <end position="370"/>
    </location>
</feature>
<sequence length="398" mass="40739">MKKLTRLFAAAAISVLALGATATPAFAEDASTRTVFDGTTADAEFGAPWLLEIRVSNAEFPTPVEASNGTVSIFLDGSTEPYVEDLPIALGGYAYFAQPADQPTLVAGEHTVTATFVPAGGSELAASTTRNAATITITPLGVTSSIAVVADPARYPVPTIEATLGGAYTKLYDRAPAGEWTAVVTAEDGSEVFTATAAQAGSLEEPTALPITSGLEPGKNYTVSATFVPDEAIAGGVSVGEAAPATFESAPAGAFDGAVQPVFLPVWALILAGLLFLAAAAAFVFVLLRTRAPARAPGKRVAVATPVAPAAPAEDFGDLDSIDDMFTPTQHFEAIRLTEMPTADAPTELLRTSAADVPTQLIGTSDSADQPTELIDTTDEDETPRSDGGSSWSINGGS</sequence>
<evidence type="ECO:0000256" key="2">
    <source>
        <dbReference type="SAM" id="Phobius"/>
    </source>
</evidence>
<gene>
    <name evidence="4" type="ORF">EYE40_03805</name>
</gene>
<feature type="signal peptide" evidence="3">
    <location>
        <begin position="1"/>
        <end position="27"/>
    </location>
</feature>
<feature type="compositionally biased region" description="Polar residues" evidence="1">
    <location>
        <begin position="388"/>
        <end position="398"/>
    </location>
</feature>
<evidence type="ECO:0000313" key="4">
    <source>
        <dbReference type="EMBL" id="TBN56592.1"/>
    </source>
</evidence>
<dbReference type="AlphaFoldDB" id="A0A4Q9GP41"/>
<keyword evidence="2" id="KW-1133">Transmembrane helix</keyword>
<keyword evidence="2" id="KW-0472">Membrane</keyword>
<name>A0A4Q9GP41_9MICO</name>
<comment type="caution">
    <text evidence="4">The sequence shown here is derived from an EMBL/GenBank/DDBJ whole genome shotgun (WGS) entry which is preliminary data.</text>
</comment>
<evidence type="ECO:0000313" key="5">
    <source>
        <dbReference type="Proteomes" id="UP000294194"/>
    </source>
</evidence>
<feature type="region of interest" description="Disordered" evidence="1">
    <location>
        <begin position="354"/>
        <end position="398"/>
    </location>
</feature>
<feature type="transmembrane region" description="Helical" evidence="2">
    <location>
        <begin position="266"/>
        <end position="288"/>
    </location>
</feature>
<keyword evidence="3" id="KW-0732">Signal</keyword>
<accession>A0A4Q9GP41</accession>
<dbReference type="RefSeq" id="WP_130980702.1">
    <property type="nucleotide sequence ID" value="NZ_SISG01000001.1"/>
</dbReference>
<dbReference type="Proteomes" id="UP000294194">
    <property type="component" value="Unassembled WGS sequence"/>
</dbReference>
<keyword evidence="2" id="KW-0812">Transmembrane</keyword>